<evidence type="ECO:0000256" key="4">
    <source>
        <dbReference type="ARBA" id="ARBA00022547"/>
    </source>
</evidence>
<dbReference type="GO" id="GO:0005886">
    <property type="term" value="C:plasma membrane"/>
    <property type="evidence" value="ECO:0007669"/>
    <property type="project" value="UniProtKB-SubCell"/>
</dbReference>
<feature type="chain" id="PRO_5020737208" description="ATP synthase subunit c" evidence="12">
    <location>
        <begin position="23"/>
        <end position="101"/>
    </location>
</feature>
<comment type="subcellular location">
    <subcellularLocation>
        <location evidence="11">Cell membrane</location>
        <topology evidence="11">Multi-pass membrane protein</topology>
    </subcellularLocation>
    <subcellularLocation>
        <location evidence="1">Membrane</location>
        <topology evidence="1">Multi-pass membrane protein</topology>
    </subcellularLocation>
</comment>
<dbReference type="GO" id="GO:0046933">
    <property type="term" value="F:proton-transporting ATP synthase activity, rotational mechanism"/>
    <property type="evidence" value="ECO:0007669"/>
    <property type="project" value="UniProtKB-UniRule"/>
</dbReference>
<dbReference type="Proteomes" id="UP000295210">
    <property type="component" value="Unassembled WGS sequence"/>
</dbReference>
<comment type="similarity">
    <text evidence="2 11">Belongs to the ATPase C chain family.</text>
</comment>
<dbReference type="GO" id="GO:0045259">
    <property type="term" value="C:proton-transporting ATP synthase complex"/>
    <property type="evidence" value="ECO:0007669"/>
    <property type="project" value="UniProtKB-KW"/>
</dbReference>
<dbReference type="GO" id="GO:0008289">
    <property type="term" value="F:lipid binding"/>
    <property type="evidence" value="ECO:0007669"/>
    <property type="project" value="UniProtKB-KW"/>
</dbReference>
<keyword evidence="8 11" id="KW-0406">Ion transport</keyword>
<proteinExistence type="inferred from homology"/>
<evidence type="ECO:0000313" key="15">
    <source>
        <dbReference type="Proteomes" id="UP000295210"/>
    </source>
</evidence>
<comment type="function">
    <text evidence="11">F(1)F(0) ATP synthase produces ATP from ADP in the presence of a proton or sodium gradient. F-type ATPases consist of two structural domains, F(1) containing the extramembraneous catalytic core and F(0) containing the membrane proton channel, linked together by a central stalk and a peripheral stalk. During catalysis, ATP synthesis in the catalytic domain of F(1) is coupled via a rotary mechanism of the central stalk subunits to proton translocation.</text>
</comment>
<dbReference type="InterPro" id="IPR002379">
    <property type="entry name" value="ATPase_proteolipid_c-like_dom"/>
</dbReference>
<feature type="signal peptide" evidence="12">
    <location>
        <begin position="1"/>
        <end position="22"/>
    </location>
</feature>
<keyword evidence="3 11" id="KW-0813">Transport</keyword>
<comment type="caution">
    <text evidence="14">The sequence shown here is derived from an EMBL/GenBank/DDBJ whole genome shotgun (WGS) entry which is preliminary data.</text>
</comment>
<evidence type="ECO:0000259" key="13">
    <source>
        <dbReference type="Pfam" id="PF00137"/>
    </source>
</evidence>
<accession>A0A4R1LAE6</accession>
<keyword evidence="10 11" id="KW-0472">Membrane</keyword>
<evidence type="ECO:0000256" key="5">
    <source>
        <dbReference type="ARBA" id="ARBA00022692"/>
    </source>
</evidence>
<protein>
    <recommendedName>
        <fullName evidence="11">ATP synthase subunit c</fullName>
    </recommendedName>
    <alternativeName>
        <fullName evidence="11">ATP synthase F(0) sector subunit c</fullName>
    </alternativeName>
    <alternativeName>
        <fullName evidence="11">F-type ATPase subunit c</fullName>
        <shortName evidence="11">F-ATPase subunit c</shortName>
    </alternativeName>
    <alternativeName>
        <fullName evidence="11">Lipid-binding protein</fullName>
    </alternativeName>
</protein>
<evidence type="ECO:0000256" key="1">
    <source>
        <dbReference type="ARBA" id="ARBA00004141"/>
    </source>
</evidence>
<keyword evidence="9 11" id="KW-0446">Lipid-binding</keyword>
<evidence type="ECO:0000256" key="12">
    <source>
        <dbReference type="SAM" id="SignalP"/>
    </source>
</evidence>
<evidence type="ECO:0000256" key="6">
    <source>
        <dbReference type="ARBA" id="ARBA00022781"/>
    </source>
</evidence>
<dbReference type="InterPro" id="IPR000454">
    <property type="entry name" value="ATP_synth_F0_csu"/>
</dbReference>
<keyword evidence="5 11" id="KW-0812">Transmembrane</keyword>
<dbReference type="SUPFAM" id="SSF81333">
    <property type="entry name" value="F1F0 ATP synthase subunit C"/>
    <property type="match status" value="1"/>
</dbReference>
<keyword evidence="7 11" id="KW-1133">Transmembrane helix</keyword>
<sequence>MRKLQYLFMTLSVLLMAAPAYAQSGSTGGGISMVPIGAGIGMALAAGLCGLGQGRATASATEALARNPGARAGIQLLLVLGLAFIESLSLFTLVIIFLKVN</sequence>
<dbReference type="GO" id="GO:0033177">
    <property type="term" value="C:proton-transporting two-sector ATPase complex, proton-transporting domain"/>
    <property type="evidence" value="ECO:0007669"/>
    <property type="project" value="InterPro"/>
</dbReference>
<dbReference type="OrthoDB" id="129915at2"/>
<keyword evidence="11" id="KW-0066">ATP synthesis</keyword>
<dbReference type="EMBL" id="SMGK01000001">
    <property type="protein sequence ID" value="TCK75408.1"/>
    <property type="molecule type" value="Genomic_DNA"/>
</dbReference>
<dbReference type="InterPro" id="IPR038662">
    <property type="entry name" value="ATP_synth_F0_csu_sf"/>
</dbReference>
<dbReference type="InterPro" id="IPR035921">
    <property type="entry name" value="F/V-ATP_Csub_sf"/>
</dbReference>
<feature type="transmembrane region" description="Helical" evidence="11">
    <location>
        <begin position="72"/>
        <end position="98"/>
    </location>
</feature>
<keyword evidence="11" id="KW-1003">Cell membrane</keyword>
<dbReference type="HAMAP" id="MF_01396">
    <property type="entry name" value="ATP_synth_c_bact"/>
    <property type="match status" value="1"/>
</dbReference>
<keyword evidence="4 11" id="KW-0138">CF(0)</keyword>
<evidence type="ECO:0000256" key="7">
    <source>
        <dbReference type="ARBA" id="ARBA00022989"/>
    </source>
</evidence>
<keyword evidence="15" id="KW-1185">Reference proteome</keyword>
<evidence type="ECO:0000256" key="9">
    <source>
        <dbReference type="ARBA" id="ARBA00023121"/>
    </source>
</evidence>
<evidence type="ECO:0000256" key="11">
    <source>
        <dbReference type="HAMAP-Rule" id="MF_01396"/>
    </source>
</evidence>
<evidence type="ECO:0000256" key="3">
    <source>
        <dbReference type="ARBA" id="ARBA00022448"/>
    </source>
</evidence>
<keyword evidence="12" id="KW-0732">Signal</keyword>
<evidence type="ECO:0000313" key="14">
    <source>
        <dbReference type="EMBL" id="TCK75408.1"/>
    </source>
</evidence>
<evidence type="ECO:0000256" key="8">
    <source>
        <dbReference type="ARBA" id="ARBA00023065"/>
    </source>
</evidence>
<dbReference type="InterPro" id="IPR020537">
    <property type="entry name" value="ATP_synth_F0_csu_DDCD_BS"/>
</dbReference>
<organism evidence="14 15">
    <name type="scientific">Acidipila rosea</name>
    <dbReference type="NCBI Taxonomy" id="768535"/>
    <lineage>
        <taxon>Bacteria</taxon>
        <taxon>Pseudomonadati</taxon>
        <taxon>Acidobacteriota</taxon>
        <taxon>Terriglobia</taxon>
        <taxon>Terriglobales</taxon>
        <taxon>Acidobacteriaceae</taxon>
        <taxon>Acidipila</taxon>
    </lineage>
</organism>
<name>A0A4R1LAE6_9BACT</name>
<dbReference type="RefSeq" id="WP_131991146.1">
    <property type="nucleotide sequence ID" value="NZ_SMGK01000001.1"/>
</dbReference>
<feature type="transmembrane region" description="Helical" evidence="11">
    <location>
        <begin position="32"/>
        <end position="51"/>
    </location>
</feature>
<reference evidence="14 15" key="1">
    <citation type="submission" date="2019-03" db="EMBL/GenBank/DDBJ databases">
        <title>Genomic Encyclopedia of Type Strains, Phase IV (KMG-IV): sequencing the most valuable type-strain genomes for metagenomic binning, comparative biology and taxonomic classification.</title>
        <authorList>
            <person name="Goeker M."/>
        </authorList>
    </citation>
    <scope>NUCLEOTIDE SEQUENCE [LARGE SCALE GENOMIC DNA]</scope>
    <source>
        <strain evidence="14 15">DSM 103428</strain>
    </source>
</reference>
<dbReference type="PRINTS" id="PR00124">
    <property type="entry name" value="ATPASEC"/>
</dbReference>
<dbReference type="Pfam" id="PF00137">
    <property type="entry name" value="ATP-synt_C"/>
    <property type="match status" value="1"/>
</dbReference>
<dbReference type="PROSITE" id="PS00605">
    <property type="entry name" value="ATPASE_C"/>
    <property type="match status" value="1"/>
</dbReference>
<feature type="site" description="Reversibly protonated during proton transport" evidence="11">
    <location>
        <position position="86"/>
    </location>
</feature>
<evidence type="ECO:0000256" key="2">
    <source>
        <dbReference type="ARBA" id="ARBA00006704"/>
    </source>
</evidence>
<dbReference type="CDD" id="cd18121">
    <property type="entry name" value="ATP-synt_Fo_c"/>
    <property type="match status" value="1"/>
</dbReference>
<dbReference type="Gene3D" id="1.20.20.10">
    <property type="entry name" value="F1F0 ATP synthase subunit C"/>
    <property type="match status" value="1"/>
</dbReference>
<evidence type="ECO:0000256" key="10">
    <source>
        <dbReference type="ARBA" id="ARBA00023136"/>
    </source>
</evidence>
<feature type="domain" description="V-ATPase proteolipid subunit C-like" evidence="13">
    <location>
        <begin position="36"/>
        <end position="98"/>
    </location>
</feature>
<keyword evidence="6 11" id="KW-0375">Hydrogen ion transport</keyword>
<gene>
    <name evidence="11" type="primary">atpE</name>
    <name evidence="14" type="ORF">C7378_0391</name>
</gene>
<dbReference type="AlphaFoldDB" id="A0A4R1LAE6"/>
<comment type="function">
    <text evidence="11">Key component of the F(0) channel; it plays a direct role in translocation across the membrane. A homomeric c-ring of between 10-14 subunits forms the central stalk rotor element with the F(1) delta and epsilon subunits.</text>
</comment>